<dbReference type="OrthoDB" id="8703271at2"/>
<keyword evidence="3" id="KW-1185">Reference proteome</keyword>
<dbReference type="RefSeq" id="WP_132569068.1">
    <property type="nucleotide sequence ID" value="NZ_CBCSGL010000007.1"/>
</dbReference>
<evidence type="ECO:0000256" key="1">
    <source>
        <dbReference type="SAM" id="SignalP"/>
    </source>
</evidence>
<feature type="chain" id="PRO_5020216453" evidence="1">
    <location>
        <begin position="24"/>
        <end position="167"/>
    </location>
</feature>
<organism evidence="2 3">
    <name type="scientific">Roseateles saccharophilus</name>
    <name type="common">Pseudomonas saccharophila</name>
    <dbReference type="NCBI Taxonomy" id="304"/>
    <lineage>
        <taxon>Bacteria</taxon>
        <taxon>Pseudomonadati</taxon>
        <taxon>Pseudomonadota</taxon>
        <taxon>Betaproteobacteria</taxon>
        <taxon>Burkholderiales</taxon>
        <taxon>Sphaerotilaceae</taxon>
        <taxon>Roseateles</taxon>
    </lineage>
</organism>
<reference evidence="2 3" key="1">
    <citation type="submission" date="2019-03" db="EMBL/GenBank/DDBJ databases">
        <title>Genomic Encyclopedia of Type Strains, Phase IV (KMG-IV): sequencing the most valuable type-strain genomes for metagenomic binning, comparative biology and taxonomic classification.</title>
        <authorList>
            <person name="Goeker M."/>
        </authorList>
    </citation>
    <scope>NUCLEOTIDE SEQUENCE [LARGE SCALE GENOMIC DNA]</scope>
    <source>
        <strain evidence="2 3">DSM 654</strain>
    </source>
</reference>
<dbReference type="EMBL" id="SMBU01000001">
    <property type="protein sequence ID" value="TCV04350.1"/>
    <property type="molecule type" value="Genomic_DNA"/>
</dbReference>
<evidence type="ECO:0000313" key="2">
    <source>
        <dbReference type="EMBL" id="TCV04350.1"/>
    </source>
</evidence>
<accession>A0A4V2VT02</accession>
<keyword evidence="1" id="KW-0732">Signal</keyword>
<evidence type="ECO:0000313" key="3">
    <source>
        <dbReference type="Proteomes" id="UP000295110"/>
    </source>
</evidence>
<protein>
    <submittedName>
        <fullName evidence="2">Uncharacterized protein</fullName>
    </submittedName>
</protein>
<dbReference type="Proteomes" id="UP000295110">
    <property type="component" value="Unassembled WGS sequence"/>
</dbReference>
<proteinExistence type="predicted"/>
<gene>
    <name evidence="2" type="ORF">EV671_1001105</name>
</gene>
<dbReference type="AlphaFoldDB" id="A0A4V2VT02"/>
<sequence length="167" mass="17808">MSRVLPLAAFAITALLGGHVAQAQNLATEAKACRQLTDPARRLACYDALQLQAEPATAAPVATAAPLVPAAAAADPVAKFGQESVKAPAGAPPELKQIESRIRGKFHGWHAGSQLELENGQVWRIADGSEAVYELQDPKVVVHRGMLGAFYLEIEGVGFQMRVTRMR</sequence>
<feature type="signal peptide" evidence="1">
    <location>
        <begin position="1"/>
        <end position="23"/>
    </location>
</feature>
<name>A0A4V2VT02_ROSSA</name>
<comment type="caution">
    <text evidence="2">The sequence shown here is derived from an EMBL/GenBank/DDBJ whole genome shotgun (WGS) entry which is preliminary data.</text>
</comment>